<dbReference type="EMBL" id="JAPUFD010000001">
    <property type="protein sequence ID" value="MDI1485017.1"/>
    <property type="molecule type" value="Genomic_DNA"/>
</dbReference>
<comment type="caution">
    <text evidence="2">The sequence shown here is derived from an EMBL/GenBank/DDBJ whole genome shotgun (WGS) entry which is preliminary data.</text>
</comment>
<sequence length="403" mass="43992">MPITKYDDSGQVYTETSCRAGLMTSEWEWKTRGSIEEHAKYRSAGPGCSSLSAMATRSLSTLPAKLTNHLWTHLIQSALDSVLVWKSFATTHPTLLLPPQSPPFPLPPKKLHLIPHPTVPLHLYITPLISPSTKWLTILTLQSIHCTRSDLIVQLARLTNLAVLTLAEDLVVDSAPGVDDAVVRAWGAHAIATTNARAWGMLRVLTLRLQPHITVRAFKYLVTLPKLRVVSISECGISLAQRRDIGALGGWRCHSATKHGGWETAMSVAGGRCVWDEMAERGLGLAGSEERGGGGGDVVARRPGKVRALDKGLLVPRLHLMLGRNHIAPGEGRDGFVVGRKKMTFVRTSFPSGGVKEEAVANQKRKCADEGGLPAKGLLPRKRPTLRNDHQQDLSNSFLEMIK</sequence>
<reference evidence="2" key="1">
    <citation type="journal article" date="2023" name="Genome Biol. Evol.">
        <title>First Whole Genome Sequence and Flow Cytometry Genome Size Data for the Lichen-Forming Fungus Ramalina farinacea (Ascomycota).</title>
        <authorList>
            <person name="Llewellyn T."/>
            <person name="Mian S."/>
            <person name="Hill R."/>
            <person name="Leitch I.J."/>
            <person name="Gaya E."/>
        </authorList>
    </citation>
    <scope>NUCLEOTIDE SEQUENCE</scope>
    <source>
        <strain evidence="2">LIQ254RAFAR</strain>
    </source>
</reference>
<accession>A0AA43QG25</accession>
<proteinExistence type="predicted"/>
<dbReference type="Proteomes" id="UP001161017">
    <property type="component" value="Unassembled WGS sequence"/>
</dbReference>
<evidence type="ECO:0000256" key="1">
    <source>
        <dbReference type="SAM" id="MobiDB-lite"/>
    </source>
</evidence>
<feature type="region of interest" description="Disordered" evidence="1">
    <location>
        <begin position="369"/>
        <end position="403"/>
    </location>
</feature>
<organism evidence="2 3">
    <name type="scientific">Ramalina farinacea</name>
    <dbReference type="NCBI Taxonomy" id="258253"/>
    <lineage>
        <taxon>Eukaryota</taxon>
        <taxon>Fungi</taxon>
        <taxon>Dikarya</taxon>
        <taxon>Ascomycota</taxon>
        <taxon>Pezizomycotina</taxon>
        <taxon>Lecanoromycetes</taxon>
        <taxon>OSLEUM clade</taxon>
        <taxon>Lecanoromycetidae</taxon>
        <taxon>Lecanorales</taxon>
        <taxon>Lecanorineae</taxon>
        <taxon>Ramalinaceae</taxon>
        <taxon>Ramalina</taxon>
    </lineage>
</organism>
<dbReference type="AlphaFoldDB" id="A0AA43QG25"/>
<keyword evidence="3" id="KW-1185">Reference proteome</keyword>
<evidence type="ECO:0000313" key="2">
    <source>
        <dbReference type="EMBL" id="MDI1485017.1"/>
    </source>
</evidence>
<protein>
    <submittedName>
        <fullName evidence="2">Uncharacterized protein</fullName>
    </submittedName>
</protein>
<evidence type="ECO:0000313" key="3">
    <source>
        <dbReference type="Proteomes" id="UP001161017"/>
    </source>
</evidence>
<feature type="compositionally biased region" description="Polar residues" evidence="1">
    <location>
        <begin position="393"/>
        <end position="403"/>
    </location>
</feature>
<gene>
    <name evidence="2" type="ORF">OHK93_000151</name>
</gene>
<name>A0AA43QG25_9LECA</name>